<proteinExistence type="predicted"/>
<dbReference type="EMBL" id="FQXC01000002">
    <property type="protein sequence ID" value="SHH21551.1"/>
    <property type="molecule type" value="Genomic_DNA"/>
</dbReference>
<dbReference type="AlphaFoldDB" id="A0A1M5R5S2"/>
<dbReference type="RefSeq" id="WP_072776998.1">
    <property type="nucleotide sequence ID" value="NZ_FQXC01000002.1"/>
</dbReference>
<gene>
    <name evidence="2" type="ORF">SAMN05443551_1627</name>
</gene>
<organism evidence="2 3">
    <name type="scientific">Marivita hallyeonensis</name>
    <dbReference type="NCBI Taxonomy" id="996342"/>
    <lineage>
        <taxon>Bacteria</taxon>
        <taxon>Pseudomonadati</taxon>
        <taxon>Pseudomonadota</taxon>
        <taxon>Alphaproteobacteria</taxon>
        <taxon>Rhodobacterales</taxon>
        <taxon>Roseobacteraceae</taxon>
        <taxon>Marivita</taxon>
    </lineage>
</organism>
<evidence type="ECO:0000313" key="2">
    <source>
        <dbReference type="EMBL" id="SHH21551.1"/>
    </source>
</evidence>
<keyword evidence="1" id="KW-1133">Transmembrane helix</keyword>
<protein>
    <submittedName>
        <fullName evidence="2">Uncharacterized protein</fullName>
    </submittedName>
</protein>
<dbReference type="Proteomes" id="UP000184221">
    <property type="component" value="Unassembled WGS sequence"/>
</dbReference>
<reference evidence="2 3" key="1">
    <citation type="submission" date="2016-11" db="EMBL/GenBank/DDBJ databases">
        <authorList>
            <person name="Jaros S."/>
            <person name="Januszkiewicz K."/>
            <person name="Wedrychowicz H."/>
        </authorList>
    </citation>
    <scope>NUCLEOTIDE SEQUENCE [LARGE SCALE GENOMIC DNA]</scope>
    <source>
        <strain evidence="2 3">DSM 29431</strain>
    </source>
</reference>
<keyword evidence="3" id="KW-1185">Reference proteome</keyword>
<dbReference type="OrthoDB" id="7283678at2"/>
<keyword evidence="1" id="KW-0812">Transmembrane</keyword>
<evidence type="ECO:0000313" key="3">
    <source>
        <dbReference type="Proteomes" id="UP000184221"/>
    </source>
</evidence>
<keyword evidence="1" id="KW-0472">Membrane</keyword>
<accession>A0A1M5R5S2</accession>
<dbReference type="STRING" id="996342.SAMN05443551_1627"/>
<feature type="transmembrane region" description="Helical" evidence="1">
    <location>
        <begin position="21"/>
        <end position="42"/>
    </location>
</feature>
<evidence type="ECO:0000256" key="1">
    <source>
        <dbReference type="SAM" id="Phobius"/>
    </source>
</evidence>
<sequence length="61" mass="7121">MTVLQLLRMAKWARHPVSLGRVKLVLVIALICLTVFVIERWVGWPAWMLLDAERVPNRVVR</sequence>
<name>A0A1M5R5S2_9RHOB</name>